<keyword evidence="5 6" id="KW-0472">Membrane</keyword>
<name>A0ABM6JV23_SPOUR</name>
<feature type="transmembrane region" description="Helical" evidence="6">
    <location>
        <begin position="328"/>
        <end position="347"/>
    </location>
</feature>
<evidence type="ECO:0000256" key="1">
    <source>
        <dbReference type="ARBA" id="ARBA00004141"/>
    </source>
</evidence>
<keyword evidence="8" id="KW-1185">Reference proteome</keyword>
<feature type="transmembrane region" description="Helical" evidence="6">
    <location>
        <begin position="283"/>
        <end position="316"/>
    </location>
</feature>
<dbReference type="EMBL" id="CP015108">
    <property type="protein sequence ID" value="ARF14052.1"/>
    <property type="molecule type" value="Genomic_DNA"/>
</dbReference>
<keyword evidence="4 6" id="KW-1133">Transmembrane helix</keyword>
<accession>A0ABM6JV23</accession>
<proteinExistence type="predicted"/>
<protein>
    <submittedName>
        <fullName evidence="7">Manganese transporter</fullName>
    </submittedName>
</protein>
<reference evidence="7 8" key="1">
    <citation type="submission" date="2016-04" db="EMBL/GenBank/DDBJ databases">
        <title>Comparative Genomics and Epigenetics of Sporosarcina ureae.</title>
        <authorList>
            <person name="Oliver A.S."/>
            <person name="Cooper K.K."/>
        </authorList>
    </citation>
    <scope>NUCLEOTIDE SEQUENCE [LARGE SCALE GENOMIC DNA]</scope>
    <source>
        <strain evidence="7 8">S204</strain>
    </source>
</reference>
<dbReference type="PRINTS" id="PR00447">
    <property type="entry name" value="NATRESASSCMP"/>
</dbReference>
<feature type="transmembrane region" description="Helical" evidence="6">
    <location>
        <begin position="48"/>
        <end position="67"/>
    </location>
</feature>
<feature type="transmembrane region" description="Helical" evidence="6">
    <location>
        <begin position="387"/>
        <end position="409"/>
    </location>
</feature>
<feature type="transmembrane region" description="Helical" evidence="6">
    <location>
        <begin position="136"/>
        <end position="154"/>
    </location>
</feature>
<evidence type="ECO:0000256" key="3">
    <source>
        <dbReference type="ARBA" id="ARBA00022692"/>
    </source>
</evidence>
<evidence type="ECO:0000313" key="8">
    <source>
        <dbReference type="Proteomes" id="UP000192486"/>
    </source>
</evidence>
<feature type="transmembrane region" description="Helical" evidence="6">
    <location>
        <begin position="353"/>
        <end position="375"/>
    </location>
</feature>
<feature type="transmembrane region" description="Helical" evidence="6">
    <location>
        <begin position="238"/>
        <end position="263"/>
    </location>
</feature>
<gene>
    <name evidence="7" type="ORF">SporoS204_07785</name>
</gene>
<evidence type="ECO:0000256" key="6">
    <source>
        <dbReference type="SAM" id="Phobius"/>
    </source>
</evidence>
<organism evidence="7 8">
    <name type="scientific">Sporosarcina ureae</name>
    <dbReference type="NCBI Taxonomy" id="1571"/>
    <lineage>
        <taxon>Bacteria</taxon>
        <taxon>Bacillati</taxon>
        <taxon>Bacillota</taxon>
        <taxon>Bacilli</taxon>
        <taxon>Bacillales</taxon>
        <taxon>Caryophanaceae</taxon>
        <taxon>Sporosarcina</taxon>
    </lineage>
</organism>
<sequence>MVANVPATQQVKKNGLLSKLKSMGPGAIITASFIGPGTVTTATRAGAGFGYAIIWAVGFSIIATIVLQEMSARLGVVSKKGLGEAIHDQFKQPLLKFASIWLVIISIGVGCAAYISGDLMGTSLGISTLTNIPAHIVSPFIGVAILFLGLSGSYKLIEKLMIFLVIVMSVTFITTMIVVKPDIGAVFAGAFIPSIPTGSIIMIIALVGTTVVPYNFFIHSSMVQERWTQVSDLKEARWDTIISICIGGLITAAVLITAASTMMGMEVTSVADLSIQLEPLFGSWAKVFIAIGIFAAGFSSAIASPLGAAVAISSVLKWEGGMKNKKFKMVFSGVIIIGIITSAIGFSPLDVLLAAQALNGILLPIVAIYLFMIMNNKQLLGDQRNSTLLNVIGAIVILIAIFLGGYSLVDAVQVYL</sequence>
<feature type="transmembrane region" description="Helical" evidence="6">
    <location>
        <begin position="94"/>
        <end position="116"/>
    </location>
</feature>
<dbReference type="InterPro" id="IPR001046">
    <property type="entry name" value="NRAMP_fam"/>
</dbReference>
<evidence type="ECO:0000256" key="4">
    <source>
        <dbReference type="ARBA" id="ARBA00022989"/>
    </source>
</evidence>
<dbReference type="NCBIfam" id="NF037982">
    <property type="entry name" value="Nramp_1"/>
    <property type="match status" value="1"/>
</dbReference>
<keyword evidence="2" id="KW-0813">Transport</keyword>
<dbReference type="RefSeq" id="WP_029054823.1">
    <property type="nucleotide sequence ID" value="NZ_CP015108.1"/>
</dbReference>
<dbReference type="PANTHER" id="PTHR11706:SF33">
    <property type="entry name" value="NATURAL RESISTANCE-ASSOCIATED MACROPHAGE PROTEIN 2"/>
    <property type="match status" value="1"/>
</dbReference>
<dbReference type="PANTHER" id="PTHR11706">
    <property type="entry name" value="SOLUTE CARRIER PROTEIN FAMILY 11 MEMBER"/>
    <property type="match status" value="1"/>
</dbReference>
<feature type="transmembrane region" description="Helical" evidence="6">
    <location>
        <begin position="161"/>
        <end position="179"/>
    </location>
</feature>
<feature type="transmembrane region" description="Helical" evidence="6">
    <location>
        <begin position="199"/>
        <end position="217"/>
    </location>
</feature>
<evidence type="ECO:0000256" key="2">
    <source>
        <dbReference type="ARBA" id="ARBA00022448"/>
    </source>
</evidence>
<evidence type="ECO:0000313" key="7">
    <source>
        <dbReference type="EMBL" id="ARF14052.1"/>
    </source>
</evidence>
<dbReference type="Proteomes" id="UP000192486">
    <property type="component" value="Chromosome"/>
</dbReference>
<evidence type="ECO:0000256" key="5">
    <source>
        <dbReference type="ARBA" id="ARBA00023136"/>
    </source>
</evidence>
<keyword evidence="3 6" id="KW-0812">Transmembrane</keyword>
<dbReference type="Pfam" id="PF01566">
    <property type="entry name" value="Nramp"/>
    <property type="match status" value="1"/>
</dbReference>
<comment type="subcellular location">
    <subcellularLocation>
        <location evidence="1">Membrane</location>
        <topology evidence="1">Multi-pass membrane protein</topology>
    </subcellularLocation>
</comment>